<accession>A0A4V2PBJ5</accession>
<feature type="domain" description="4Fe-4S ferredoxin-type" evidence="9">
    <location>
        <begin position="1"/>
        <end position="29"/>
    </location>
</feature>
<name>A0A4V2PBJ5_9NOCA</name>
<keyword evidence="7" id="KW-0408">Iron</keyword>
<keyword evidence="8" id="KW-0411">Iron-sulfur</keyword>
<organism evidence="10 11">
    <name type="scientific">Nocardia alba</name>
    <dbReference type="NCBI Taxonomy" id="225051"/>
    <lineage>
        <taxon>Bacteria</taxon>
        <taxon>Bacillati</taxon>
        <taxon>Actinomycetota</taxon>
        <taxon>Actinomycetes</taxon>
        <taxon>Mycobacteriales</taxon>
        <taxon>Nocardiaceae</taxon>
        <taxon>Nocardia</taxon>
    </lineage>
</organism>
<evidence type="ECO:0000256" key="4">
    <source>
        <dbReference type="ARBA" id="ARBA00022827"/>
    </source>
</evidence>
<evidence type="ECO:0000256" key="1">
    <source>
        <dbReference type="ARBA" id="ARBA00001974"/>
    </source>
</evidence>
<dbReference type="Pfam" id="PF13454">
    <property type="entry name" value="NAD_binding_9"/>
    <property type="match status" value="1"/>
</dbReference>
<protein>
    <submittedName>
        <fullName evidence="10">Ferredoxin--NADP+ reductase</fullName>
    </submittedName>
</protein>
<evidence type="ECO:0000259" key="9">
    <source>
        <dbReference type="PROSITE" id="PS51379"/>
    </source>
</evidence>
<feature type="domain" description="4Fe-4S ferredoxin-type" evidence="9">
    <location>
        <begin position="37"/>
        <end position="66"/>
    </location>
</feature>
<proteinExistence type="predicted"/>
<dbReference type="Gene3D" id="3.50.50.60">
    <property type="entry name" value="FAD/NAD(P)-binding domain"/>
    <property type="match status" value="1"/>
</dbReference>
<dbReference type="Gene3D" id="3.30.70.20">
    <property type="match status" value="1"/>
</dbReference>
<comment type="cofactor">
    <cofactor evidence="1">
        <name>FAD</name>
        <dbReference type="ChEBI" id="CHEBI:57692"/>
    </cofactor>
</comment>
<keyword evidence="2" id="KW-0285">Flavoprotein</keyword>
<dbReference type="InterPro" id="IPR017900">
    <property type="entry name" value="4Fe4S_Fe_S_CS"/>
</dbReference>
<keyword evidence="3" id="KW-0479">Metal-binding</keyword>
<dbReference type="Proteomes" id="UP000294856">
    <property type="component" value="Unassembled WGS sequence"/>
</dbReference>
<keyword evidence="4" id="KW-0274">FAD</keyword>
<dbReference type="RefSeq" id="WP_067447082.1">
    <property type="nucleotide sequence ID" value="NZ_SMFR01000002.1"/>
</dbReference>
<evidence type="ECO:0000256" key="7">
    <source>
        <dbReference type="ARBA" id="ARBA00023004"/>
    </source>
</evidence>
<dbReference type="PANTHER" id="PTHR48467">
    <property type="entry name" value="GLUTAMATE SYNTHASE 1 [NADH], CHLOROPLASTIC-LIKE"/>
    <property type="match status" value="1"/>
</dbReference>
<dbReference type="STRING" id="1210063.GCA_001612665_01359"/>
<evidence type="ECO:0000313" key="11">
    <source>
        <dbReference type="Proteomes" id="UP000294856"/>
    </source>
</evidence>
<sequence length="560" mass="60976">MTYVIAQNCCNDASCVAACPVGCIHPTPDEKGYATAEMLYIDPAACIDCGACVDVCPVDAVVPADQLTGSLLRFAEMNAQYYQANPVRHRPVRLAERPTVNAAVEPFRVAIVGAGPSGFYVAQALLASAPGPVEISMFDKLPTPFGLVRSGVAPDHPNTKKVTDLFRWVAAHPDVHSFYNVEIGTHISHDELRTRHHAVVYTVGAATARNLDIPGENLPGSYSATDFVAWYNGHPDHADLPVELSGTRAVIIGNGNVALDIARILLRNVDDLVETDIADHALAALAESSIQEVVLLGRRDLTGAAYTTPELLGLDSLDDVDVVVDPRDRNEHLEPNSLETDELDQLISRTNGSKRLVLRFLTSPLEITGTDRVRGLRVGRNRIVVADGTAVVEQTGRTETIETTLVVRAIGYRGQRLPGLPFDERSGTIPNHQGRVVDPATGEAVIGVYTSGWIKRGASGAIGTNRADAAETVSALLEDHRNAKLSKPTVTPSDFRALVRERQPHRFDRQHWQRLDEHELELGLSRGRPRQKVTDRDAMIRIADLWQRPAPRIDHMIGGA</sequence>
<evidence type="ECO:0000256" key="3">
    <source>
        <dbReference type="ARBA" id="ARBA00022723"/>
    </source>
</evidence>
<dbReference type="InterPro" id="IPR036188">
    <property type="entry name" value="FAD/NAD-bd_sf"/>
</dbReference>
<dbReference type="CDD" id="cd04410">
    <property type="entry name" value="DMSOR_beta-like"/>
    <property type="match status" value="1"/>
</dbReference>
<keyword evidence="5" id="KW-0521">NADP</keyword>
<dbReference type="PROSITE" id="PS51379">
    <property type="entry name" value="4FE4S_FER_2"/>
    <property type="match status" value="2"/>
</dbReference>
<evidence type="ECO:0000313" key="10">
    <source>
        <dbReference type="EMBL" id="TCJ97655.1"/>
    </source>
</evidence>
<evidence type="ECO:0000256" key="8">
    <source>
        <dbReference type="ARBA" id="ARBA00023014"/>
    </source>
</evidence>
<comment type="caution">
    <text evidence="10">The sequence shown here is derived from an EMBL/GenBank/DDBJ whole genome shotgun (WGS) entry which is preliminary data.</text>
</comment>
<gene>
    <name evidence="10" type="ORF">DFR71_3701</name>
</gene>
<dbReference type="AlphaFoldDB" id="A0A4V2PBJ5"/>
<dbReference type="OrthoDB" id="289202at2"/>
<dbReference type="GO" id="GO:0016491">
    <property type="term" value="F:oxidoreductase activity"/>
    <property type="evidence" value="ECO:0007669"/>
    <property type="project" value="UniProtKB-KW"/>
</dbReference>
<dbReference type="Gene3D" id="3.40.50.720">
    <property type="entry name" value="NAD(P)-binding Rossmann-like Domain"/>
    <property type="match status" value="1"/>
</dbReference>
<dbReference type="SUPFAM" id="SSF51971">
    <property type="entry name" value="Nucleotide-binding domain"/>
    <property type="match status" value="2"/>
</dbReference>
<evidence type="ECO:0000256" key="5">
    <source>
        <dbReference type="ARBA" id="ARBA00022857"/>
    </source>
</evidence>
<evidence type="ECO:0000256" key="2">
    <source>
        <dbReference type="ARBA" id="ARBA00022630"/>
    </source>
</evidence>
<dbReference type="EMBL" id="SMFR01000002">
    <property type="protein sequence ID" value="TCJ97655.1"/>
    <property type="molecule type" value="Genomic_DNA"/>
</dbReference>
<dbReference type="GO" id="GO:0046872">
    <property type="term" value="F:metal ion binding"/>
    <property type="evidence" value="ECO:0007669"/>
    <property type="project" value="UniProtKB-KW"/>
</dbReference>
<dbReference type="Pfam" id="PF00037">
    <property type="entry name" value="Fer4"/>
    <property type="match status" value="1"/>
</dbReference>
<dbReference type="SUPFAM" id="SSF54862">
    <property type="entry name" value="4Fe-4S ferredoxins"/>
    <property type="match status" value="1"/>
</dbReference>
<keyword evidence="6" id="KW-0560">Oxidoreductase</keyword>
<dbReference type="PANTHER" id="PTHR48467:SF1">
    <property type="entry name" value="GLUTAMATE SYNTHASE 1 [NADH], CHLOROPLASTIC-LIKE"/>
    <property type="match status" value="1"/>
</dbReference>
<dbReference type="PRINTS" id="PR00419">
    <property type="entry name" value="ADXRDTASE"/>
</dbReference>
<dbReference type="InterPro" id="IPR055275">
    <property type="entry name" value="Ferredox_Rdtase"/>
</dbReference>
<reference evidence="10 11" key="1">
    <citation type="submission" date="2019-03" db="EMBL/GenBank/DDBJ databases">
        <title>Genomic Encyclopedia of Type Strains, Phase IV (KMG-IV): sequencing the most valuable type-strain genomes for metagenomic binning, comparative biology and taxonomic classification.</title>
        <authorList>
            <person name="Goeker M."/>
        </authorList>
    </citation>
    <scope>NUCLEOTIDE SEQUENCE [LARGE SCALE GENOMIC DNA]</scope>
    <source>
        <strain evidence="10 11">DSM 44684</strain>
    </source>
</reference>
<keyword evidence="11" id="KW-1185">Reference proteome</keyword>
<evidence type="ECO:0000256" key="6">
    <source>
        <dbReference type="ARBA" id="ARBA00023002"/>
    </source>
</evidence>
<dbReference type="InterPro" id="IPR038732">
    <property type="entry name" value="HpyO/CreE_NAD-binding"/>
</dbReference>
<dbReference type="PROSITE" id="PS00198">
    <property type="entry name" value="4FE4S_FER_1"/>
    <property type="match status" value="1"/>
</dbReference>
<dbReference type="GO" id="GO:0051536">
    <property type="term" value="F:iron-sulfur cluster binding"/>
    <property type="evidence" value="ECO:0007669"/>
    <property type="project" value="UniProtKB-KW"/>
</dbReference>
<dbReference type="InterPro" id="IPR017896">
    <property type="entry name" value="4Fe4S_Fe-S-bd"/>
</dbReference>